<proteinExistence type="predicted"/>
<evidence type="ECO:0000259" key="1">
    <source>
        <dbReference type="PROSITE" id="PS50995"/>
    </source>
</evidence>
<dbReference type="InterPro" id="IPR036388">
    <property type="entry name" value="WH-like_DNA-bd_sf"/>
</dbReference>
<dbReference type="SUPFAM" id="SSF46785">
    <property type="entry name" value="Winged helix' DNA-binding domain"/>
    <property type="match status" value="1"/>
</dbReference>
<dbReference type="GO" id="GO:0003700">
    <property type="term" value="F:DNA-binding transcription factor activity"/>
    <property type="evidence" value="ECO:0007669"/>
    <property type="project" value="InterPro"/>
</dbReference>
<name>A0A7X1KBU2_9SPHN</name>
<dbReference type="PROSITE" id="PS50995">
    <property type="entry name" value="HTH_MARR_2"/>
    <property type="match status" value="1"/>
</dbReference>
<dbReference type="InterPro" id="IPR036390">
    <property type="entry name" value="WH_DNA-bd_sf"/>
</dbReference>
<dbReference type="PANTHER" id="PTHR33164:SF89">
    <property type="entry name" value="MARR FAMILY REGULATORY PROTEIN"/>
    <property type="match status" value="1"/>
</dbReference>
<dbReference type="EMBL" id="JACLAU010000008">
    <property type="protein sequence ID" value="MBC2651558.1"/>
    <property type="molecule type" value="Genomic_DNA"/>
</dbReference>
<evidence type="ECO:0000313" key="2">
    <source>
        <dbReference type="EMBL" id="MBC2651558.1"/>
    </source>
</evidence>
<dbReference type="InterPro" id="IPR039422">
    <property type="entry name" value="MarR/SlyA-like"/>
</dbReference>
<dbReference type="Gene3D" id="1.10.10.10">
    <property type="entry name" value="Winged helix-like DNA-binding domain superfamily/Winged helix DNA-binding domain"/>
    <property type="match status" value="1"/>
</dbReference>
<feature type="domain" description="HTH marR-type" evidence="1">
    <location>
        <begin position="25"/>
        <end position="157"/>
    </location>
</feature>
<keyword evidence="3" id="KW-1185">Reference proteome</keyword>
<dbReference type="SMART" id="SM00347">
    <property type="entry name" value="HTH_MARR"/>
    <property type="match status" value="1"/>
</dbReference>
<sequence length="157" mass="16947">MVSEWDGPGAGDAPPPASNLPADLDGIVGFHLRLAHGAVYRHFTETFAALNLTQKQVSVLWLVAAEPGLAQTALSARLQMDRATVMAIVNRLQDRGFVVRGKSAVDGRKQTLHLTPAGQAALAEARTAIGAHEDWLKARFTRAEVRKLIELLARIHG</sequence>
<accession>A0A7X1KBU2</accession>
<dbReference type="Proteomes" id="UP000520156">
    <property type="component" value="Unassembled WGS sequence"/>
</dbReference>
<dbReference type="GO" id="GO:0006950">
    <property type="term" value="P:response to stress"/>
    <property type="evidence" value="ECO:0007669"/>
    <property type="project" value="TreeGrafter"/>
</dbReference>
<organism evidence="2 3">
    <name type="scientific">Novosphingobium aerophilum</name>
    <dbReference type="NCBI Taxonomy" id="2839843"/>
    <lineage>
        <taxon>Bacteria</taxon>
        <taxon>Pseudomonadati</taxon>
        <taxon>Pseudomonadota</taxon>
        <taxon>Alphaproteobacteria</taxon>
        <taxon>Sphingomonadales</taxon>
        <taxon>Sphingomonadaceae</taxon>
        <taxon>Novosphingobium</taxon>
    </lineage>
</organism>
<reference evidence="2 3" key="1">
    <citation type="submission" date="2020-08" db="EMBL/GenBank/DDBJ databases">
        <title>The genome sequence of Novosphingobium flavum 4Y4.</title>
        <authorList>
            <person name="Liu Y."/>
        </authorList>
    </citation>
    <scope>NUCLEOTIDE SEQUENCE [LARGE SCALE GENOMIC DNA]</scope>
    <source>
        <strain evidence="2 3">4Y4</strain>
    </source>
</reference>
<evidence type="ECO:0000313" key="3">
    <source>
        <dbReference type="Proteomes" id="UP000520156"/>
    </source>
</evidence>
<gene>
    <name evidence="2" type="ORF">H7F49_07570</name>
</gene>
<comment type="caution">
    <text evidence="2">The sequence shown here is derived from an EMBL/GenBank/DDBJ whole genome shotgun (WGS) entry which is preliminary data.</text>
</comment>
<dbReference type="AlphaFoldDB" id="A0A7X1KBU2"/>
<protein>
    <submittedName>
        <fullName evidence="2">Winged helix-turn-helix transcriptional regulator</fullName>
    </submittedName>
</protein>
<dbReference type="InterPro" id="IPR000835">
    <property type="entry name" value="HTH_MarR-typ"/>
</dbReference>
<dbReference type="PANTHER" id="PTHR33164">
    <property type="entry name" value="TRANSCRIPTIONAL REGULATOR, MARR FAMILY"/>
    <property type="match status" value="1"/>
</dbReference>
<dbReference type="PRINTS" id="PR00598">
    <property type="entry name" value="HTHMARR"/>
</dbReference>
<dbReference type="Pfam" id="PF12802">
    <property type="entry name" value="MarR_2"/>
    <property type="match status" value="1"/>
</dbReference>